<accession>A0AA42I765</accession>
<reference evidence="1" key="1">
    <citation type="submission" date="2022-09" db="EMBL/GenBank/DDBJ databases">
        <title>Intensive care unit water sources are persistently colonized with multi-drug resistant bacteria and are the site of extensive horizontal gene transfer of antibiotic resistance genes.</title>
        <authorList>
            <person name="Diorio-Toth L."/>
        </authorList>
    </citation>
    <scope>NUCLEOTIDE SEQUENCE</scope>
    <source>
        <strain evidence="1">GD04005</strain>
    </source>
</reference>
<comment type="caution">
    <text evidence="1">The sequence shown here is derived from an EMBL/GenBank/DDBJ whole genome shotgun (WGS) entry which is preliminary data.</text>
</comment>
<sequence>MDIIQNDLNKLYSQFISIDDLVYLLQRIQPKSNKESIIHWLLFQKESLKKVKFLIFMNECEIIEYTENNQYKLPSPLELLERMRESHNFINIHSEIVGFAKQRLLIELKNLNLPIPDSDIKSSSPYLPVALTQPETDEMSYIFAIFQDMQIFQNSAEREPQNTNIDRYPPKLQAAIDAHRRINILNNYAGERGTKKKVESFLEDHYPIYKGNALLEKAITTLINSVVEEYINTGDTTYIDNDVATKIKDIGFKEHFNKTKKEQTF</sequence>
<organism evidence="1 2">
    <name type="scientific">Acinetobacter courvalinii</name>
    <dbReference type="NCBI Taxonomy" id="280147"/>
    <lineage>
        <taxon>Bacteria</taxon>
        <taxon>Pseudomonadati</taxon>
        <taxon>Pseudomonadota</taxon>
        <taxon>Gammaproteobacteria</taxon>
        <taxon>Moraxellales</taxon>
        <taxon>Moraxellaceae</taxon>
        <taxon>Acinetobacter</taxon>
    </lineage>
</organism>
<name>A0AA42I765_9GAMM</name>
<dbReference type="AlphaFoldDB" id="A0AA42I765"/>
<proteinExistence type="predicted"/>
<protein>
    <submittedName>
        <fullName evidence="1">Uncharacterized protein</fullName>
    </submittedName>
</protein>
<evidence type="ECO:0000313" key="1">
    <source>
        <dbReference type="EMBL" id="MDH0563794.1"/>
    </source>
</evidence>
<gene>
    <name evidence="1" type="ORF">N7644_08825</name>
</gene>
<dbReference type="RefSeq" id="WP_279695113.1">
    <property type="nucleotide sequence ID" value="NZ_JAOEEO010000001.1"/>
</dbReference>
<evidence type="ECO:0000313" key="2">
    <source>
        <dbReference type="Proteomes" id="UP001159329"/>
    </source>
</evidence>
<dbReference type="EMBL" id="JAOEEO010000001">
    <property type="protein sequence ID" value="MDH0563794.1"/>
    <property type="molecule type" value="Genomic_DNA"/>
</dbReference>
<dbReference type="Proteomes" id="UP001159329">
    <property type="component" value="Unassembled WGS sequence"/>
</dbReference>